<dbReference type="GO" id="GO:0006886">
    <property type="term" value="P:intracellular protein transport"/>
    <property type="evidence" value="ECO:0007669"/>
    <property type="project" value="UniProtKB-UniRule"/>
</dbReference>
<comment type="similarity">
    <text evidence="2 11">Belongs to the BCAP29/BCAP31 family.</text>
</comment>
<dbReference type="Gene3D" id="1.20.5.110">
    <property type="match status" value="1"/>
</dbReference>
<keyword evidence="7 11" id="KW-0653">Protein transport</keyword>
<keyword evidence="10 11" id="KW-0472">Membrane</keyword>
<keyword evidence="3 11" id="KW-0813">Transport</keyword>
<dbReference type="PANTHER" id="PTHR12701">
    <property type="entry name" value="BCR-ASSOCIATED PROTEIN, BAP"/>
    <property type="match status" value="1"/>
</dbReference>
<name>A0AAP0JVP5_9MAGN</name>
<accession>A0AAP0JVP5</accession>
<keyword evidence="5" id="KW-0053">Apoptosis</keyword>
<dbReference type="FunFam" id="1.20.5.110:FF:000011">
    <property type="entry name" value="B-cell receptor-associated protein 29"/>
    <property type="match status" value="1"/>
</dbReference>
<evidence type="ECO:0000256" key="11">
    <source>
        <dbReference type="RuleBase" id="RU367026"/>
    </source>
</evidence>
<dbReference type="InterPro" id="IPR008417">
    <property type="entry name" value="BAP29/BAP31"/>
</dbReference>
<dbReference type="PANTHER" id="PTHR12701:SF13">
    <property type="entry name" value="ENDOPLASMIC RETICULUM TRANSMEMBRANE PROTEIN"/>
    <property type="match status" value="1"/>
</dbReference>
<comment type="function">
    <text evidence="11">May play a role in anterograde transport of membrane proteins from the endoplasmic reticulum to the Golgi.</text>
</comment>
<dbReference type="EMBL" id="JBBNAG010000004">
    <property type="protein sequence ID" value="KAK9140911.1"/>
    <property type="molecule type" value="Genomic_DNA"/>
</dbReference>
<comment type="subcellular location">
    <subcellularLocation>
        <location evidence="1 11">Endoplasmic reticulum membrane</location>
        <topology evidence="1 11">Multi-pass membrane protein</topology>
    </subcellularLocation>
</comment>
<comment type="caution">
    <text evidence="13">The sequence shown here is derived from an EMBL/GenBank/DDBJ whole genome shotgun (WGS) entry which is preliminary data.</text>
</comment>
<organism evidence="13 14">
    <name type="scientific">Stephania cephalantha</name>
    <dbReference type="NCBI Taxonomy" id="152367"/>
    <lineage>
        <taxon>Eukaryota</taxon>
        <taxon>Viridiplantae</taxon>
        <taxon>Streptophyta</taxon>
        <taxon>Embryophyta</taxon>
        <taxon>Tracheophyta</taxon>
        <taxon>Spermatophyta</taxon>
        <taxon>Magnoliopsida</taxon>
        <taxon>Ranunculales</taxon>
        <taxon>Menispermaceae</taxon>
        <taxon>Menispermoideae</taxon>
        <taxon>Cissampelideae</taxon>
        <taxon>Stephania</taxon>
    </lineage>
</organism>
<feature type="transmembrane region" description="Helical" evidence="11">
    <location>
        <begin position="44"/>
        <end position="65"/>
    </location>
</feature>
<feature type="transmembrane region" description="Helical" evidence="11">
    <location>
        <begin position="6"/>
        <end position="23"/>
    </location>
</feature>
<evidence type="ECO:0000256" key="10">
    <source>
        <dbReference type="ARBA" id="ARBA00023136"/>
    </source>
</evidence>
<evidence type="ECO:0000256" key="9">
    <source>
        <dbReference type="ARBA" id="ARBA00023054"/>
    </source>
</evidence>
<evidence type="ECO:0000256" key="7">
    <source>
        <dbReference type="ARBA" id="ARBA00022927"/>
    </source>
</evidence>
<evidence type="ECO:0000256" key="2">
    <source>
        <dbReference type="ARBA" id="ARBA00007956"/>
    </source>
</evidence>
<dbReference type="Proteomes" id="UP001419268">
    <property type="component" value="Unassembled WGS sequence"/>
</dbReference>
<keyword evidence="4 11" id="KW-0812">Transmembrane</keyword>
<evidence type="ECO:0000313" key="13">
    <source>
        <dbReference type="EMBL" id="KAK9140911.1"/>
    </source>
</evidence>
<evidence type="ECO:0000256" key="5">
    <source>
        <dbReference type="ARBA" id="ARBA00022703"/>
    </source>
</evidence>
<keyword evidence="6 11" id="KW-0256">Endoplasmic reticulum</keyword>
<keyword evidence="14" id="KW-1185">Reference proteome</keyword>
<evidence type="ECO:0000256" key="3">
    <source>
        <dbReference type="ARBA" id="ARBA00022448"/>
    </source>
</evidence>
<dbReference type="AlphaFoldDB" id="A0AAP0JVP5"/>
<keyword evidence="9 12" id="KW-0175">Coiled coil</keyword>
<evidence type="ECO:0000256" key="12">
    <source>
        <dbReference type="SAM" id="Coils"/>
    </source>
</evidence>
<feature type="transmembrane region" description="Helical" evidence="11">
    <location>
        <begin position="115"/>
        <end position="133"/>
    </location>
</feature>
<gene>
    <name evidence="13" type="ORF">Scep_010592</name>
</gene>
<evidence type="ECO:0000256" key="4">
    <source>
        <dbReference type="ARBA" id="ARBA00022692"/>
    </source>
</evidence>
<evidence type="ECO:0000256" key="1">
    <source>
        <dbReference type="ARBA" id="ARBA00004477"/>
    </source>
</evidence>
<sequence length="243" mass="27647">MIQLLFMVVLVEGVVALLLMLKIGPLRELVMKGLEQVKMGRGPATVKTIACTMAVILASSVTGILKIQNKGVKLGTLSPMEQVLWRTQLLEASLIGKILEENGLAMNNHSSLPRVFVHVFGAISNFNGLRAIFSQKSMYRMYLNQYVDWPHTRIEKLQKEHRQFKEKEVKATKEIVLLKEEISKLKENLKKLKLESEEKDKKVQSAEAHVVALQKQSEELLLEYDRLLEDNQNLQTHILGYKG</sequence>
<evidence type="ECO:0000256" key="6">
    <source>
        <dbReference type="ARBA" id="ARBA00022824"/>
    </source>
</evidence>
<feature type="coiled-coil region" evidence="12">
    <location>
        <begin position="154"/>
        <end position="237"/>
    </location>
</feature>
<dbReference type="GO" id="GO:0070973">
    <property type="term" value="P:protein localization to endoplasmic reticulum exit site"/>
    <property type="evidence" value="ECO:0007669"/>
    <property type="project" value="UniProtKB-UniRule"/>
</dbReference>
<dbReference type="GO" id="GO:0006888">
    <property type="term" value="P:endoplasmic reticulum to Golgi vesicle-mediated transport"/>
    <property type="evidence" value="ECO:0007669"/>
    <property type="project" value="UniProtKB-UniRule"/>
</dbReference>
<protein>
    <recommendedName>
        <fullName evidence="11">Endoplasmic reticulum transmembrane protein</fullName>
    </recommendedName>
</protein>
<evidence type="ECO:0000313" key="14">
    <source>
        <dbReference type="Proteomes" id="UP001419268"/>
    </source>
</evidence>
<evidence type="ECO:0000256" key="8">
    <source>
        <dbReference type="ARBA" id="ARBA00022989"/>
    </source>
</evidence>
<keyword evidence="11" id="KW-0931">ER-Golgi transport</keyword>
<proteinExistence type="inferred from homology"/>
<reference evidence="13 14" key="1">
    <citation type="submission" date="2024-01" db="EMBL/GenBank/DDBJ databases">
        <title>Genome assemblies of Stephania.</title>
        <authorList>
            <person name="Yang L."/>
        </authorList>
    </citation>
    <scope>NUCLEOTIDE SEQUENCE [LARGE SCALE GENOMIC DNA]</scope>
    <source>
        <strain evidence="13">JXDWG</strain>
        <tissue evidence="13">Leaf</tissue>
    </source>
</reference>
<keyword evidence="8 11" id="KW-1133">Transmembrane helix</keyword>
<dbReference type="GO" id="GO:0005789">
    <property type="term" value="C:endoplasmic reticulum membrane"/>
    <property type="evidence" value="ECO:0007669"/>
    <property type="project" value="UniProtKB-SubCell"/>
</dbReference>